<dbReference type="EMBL" id="MLCO01000312">
    <property type="protein sequence ID" value="ONG46712.1"/>
    <property type="molecule type" value="Genomic_DNA"/>
</dbReference>
<dbReference type="InterPro" id="IPR004394">
    <property type="entry name" value="Iojap/RsfS/C7orf30"/>
</dbReference>
<feature type="non-terminal residue" evidence="3">
    <location>
        <position position="1"/>
    </location>
</feature>
<protein>
    <submittedName>
        <fullName evidence="3">Ribosome silencing factor</fullName>
    </submittedName>
</protein>
<dbReference type="PANTHER" id="PTHR21043:SF0">
    <property type="entry name" value="MITOCHONDRIAL ASSEMBLY OF RIBOSOMAL LARGE SUBUNIT PROTEIN 1"/>
    <property type="match status" value="1"/>
</dbReference>
<feature type="compositionally biased region" description="Acidic residues" evidence="2">
    <location>
        <begin position="245"/>
        <end position="272"/>
    </location>
</feature>
<evidence type="ECO:0000256" key="1">
    <source>
        <dbReference type="ARBA" id="ARBA00010574"/>
    </source>
</evidence>
<keyword evidence="4" id="KW-1185">Reference proteome</keyword>
<dbReference type="PANTHER" id="PTHR21043">
    <property type="entry name" value="IOJAP SUPERFAMILY ORTHOLOG"/>
    <property type="match status" value="1"/>
</dbReference>
<feature type="region of interest" description="Disordered" evidence="2">
    <location>
        <begin position="214"/>
        <end position="272"/>
    </location>
</feature>
<dbReference type="InterPro" id="IPR043519">
    <property type="entry name" value="NT_sf"/>
</dbReference>
<dbReference type="Proteomes" id="UP000188879">
    <property type="component" value="Unassembled WGS sequence"/>
</dbReference>
<evidence type="ECO:0000256" key="2">
    <source>
        <dbReference type="SAM" id="MobiDB-lite"/>
    </source>
</evidence>
<comment type="similarity">
    <text evidence="1">Belongs to the Iojap/RsfS family.</text>
</comment>
<accession>A0A1V2GVH1</accession>
<dbReference type="AlphaFoldDB" id="A0A1V2GVH1"/>
<proteinExistence type="inferred from homology"/>
<dbReference type="RefSeq" id="WP_076959997.1">
    <property type="nucleotide sequence ID" value="NZ_MLCO01000312.1"/>
</dbReference>
<dbReference type="Gene3D" id="3.30.460.10">
    <property type="entry name" value="Beta Polymerase, domain 2"/>
    <property type="match status" value="1"/>
</dbReference>
<dbReference type="GO" id="GO:0090071">
    <property type="term" value="P:negative regulation of ribosome biogenesis"/>
    <property type="evidence" value="ECO:0007669"/>
    <property type="project" value="TreeGrafter"/>
</dbReference>
<reference evidence="3 4" key="1">
    <citation type="submission" date="2016-10" db="EMBL/GenBank/DDBJ databases">
        <title>Draft Genome sequence of Roseomonas sp. strain M3.</title>
        <authorList>
            <person name="Subhash Y."/>
            <person name="Lee S."/>
        </authorList>
    </citation>
    <scope>NUCLEOTIDE SEQUENCE [LARGE SCALE GENOMIC DNA]</scope>
    <source>
        <strain evidence="3 4">M3</strain>
    </source>
</reference>
<feature type="region of interest" description="Disordered" evidence="2">
    <location>
        <begin position="1"/>
        <end position="112"/>
    </location>
</feature>
<dbReference type="SUPFAM" id="SSF81301">
    <property type="entry name" value="Nucleotidyltransferase"/>
    <property type="match status" value="1"/>
</dbReference>
<dbReference type="GO" id="GO:0017148">
    <property type="term" value="P:negative regulation of translation"/>
    <property type="evidence" value="ECO:0007669"/>
    <property type="project" value="TreeGrafter"/>
</dbReference>
<comment type="caution">
    <text evidence="3">The sequence shown here is derived from an EMBL/GenBank/DDBJ whole genome shotgun (WGS) entry which is preliminary data.</text>
</comment>
<dbReference type="NCBIfam" id="TIGR00090">
    <property type="entry name" value="rsfS_iojap_ybeB"/>
    <property type="match status" value="1"/>
</dbReference>
<dbReference type="Pfam" id="PF02410">
    <property type="entry name" value="RsfS"/>
    <property type="match status" value="1"/>
</dbReference>
<organism evidence="3 4">
    <name type="scientific">Teichococcus deserti</name>
    <dbReference type="NCBI Taxonomy" id="1817963"/>
    <lineage>
        <taxon>Bacteria</taxon>
        <taxon>Pseudomonadati</taxon>
        <taxon>Pseudomonadota</taxon>
        <taxon>Alphaproteobacteria</taxon>
        <taxon>Acetobacterales</taxon>
        <taxon>Roseomonadaceae</taxon>
        <taxon>Roseomonas</taxon>
    </lineage>
</organism>
<dbReference type="HAMAP" id="MF_01477">
    <property type="entry name" value="Iojap_RsfS"/>
    <property type="match status" value="1"/>
</dbReference>
<sequence length="272" mass="28276">ARPARATAAAKPARSAAPKSEARPARASAAAKPARATAARPATRSAPAIRQIAASKASASKAAAAQAKPPARKGATVNPAAGKPVAKPAKSASKTEKPAATRQPRKVPQRAKLDPSQIELLVKATVASLEDDKAEDVVVLDIASRSAFADRMVVATGLADRQIQAMAAHLDKVLAEHGIRRIRTETSPDWVLLDAGDLIVHLFKPEARANYRLEKMWGPDSPPPGEEDSLAGDDAPLPSLTAADYADDEDDLDGDALDGGMDEDDGDGEGRG</sequence>
<feature type="compositionally biased region" description="Low complexity" evidence="2">
    <location>
        <begin position="1"/>
        <end position="92"/>
    </location>
</feature>
<evidence type="ECO:0000313" key="4">
    <source>
        <dbReference type="Proteomes" id="UP000188879"/>
    </source>
</evidence>
<evidence type="ECO:0000313" key="3">
    <source>
        <dbReference type="EMBL" id="ONG46712.1"/>
    </source>
</evidence>
<name>A0A1V2GVH1_9PROT</name>
<dbReference type="GO" id="GO:0043023">
    <property type="term" value="F:ribosomal large subunit binding"/>
    <property type="evidence" value="ECO:0007669"/>
    <property type="project" value="TreeGrafter"/>
</dbReference>
<gene>
    <name evidence="3" type="ORF">BKE38_25000</name>
</gene>